<dbReference type="EMBL" id="NMQU01000008">
    <property type="protein sequence ID" value="OXM54928.1"/>
    <property type="molecule type" value="Genomic_DNA"/>
</dbReference>
<accession>A0A229S7P5</accession>
<dbReference type="InterPro" id="IPR011989">
    <property type="entry name" value="ARM-like"/>
</dbReference>
<organism evidence="1 2">
    <name type="scientific">Amycolatopsis alba DSM 44262</name>
    <dbReference type="NCBI Taxonomy" id="1125972"/>
    <lineage>
        <taxon>Bacteria</taxon>
        <taxon>Bacillati</taxon>
        <taxon>Actinomycetota</taxon>
        <taxon>Actinomycetes</taxon>
        <taxon>Pseudonocardiales</taxon>
        <taxon>Pseudonocardiaceae</taxon>
        <taxon>Amycolatopsis</taxon>
    </lineage>
</organism>
<dbReference type="Gene3D" id="1.25.10.10">
    <property type="entry name" value="Leucine-rich Repeat Variant"/>
    <property type="match status" value="3"/>
</dbReference>
<evidence type="ECO:0000313" key="1">
    <source>
        <dbReference type="EMBL" id="OXM54928.1"/>
    </source>
</evidence>
<evidence type="ECO:0000313" key="2">
    <source>
        <dbReference type="Proteomes" id="UP000215563"/>
    </source>
</evidence>
<dbReference type="SUPFAM" id="SSF48371">
    <property type="entry name" value="ARM repeat"/>
    <property type="match status" value="1"/>
</dbReference>
<dbReference type="InterPro" id="IPR016024">
    <property type="entry name" value="ARM-type_fold"/>
</dbReference>
<reference evidence="1 2" key="1">
    <citation type="submission" date="2017-07" db="EMBL/GenBank/DDBJ databases">
        <title>Amycolatopsis alba DSM 44262 Genome sequencing and assembly.</title>
        <authorList>
            <person name="Kaur N."/>
            <person name="Mayilraj S."/>
        </authorList>
    </citation>
    <scope>NUCLEOTIDE SEQUENCE [LARGE SCALE GENOMIC DNA]</scope>
    <source>
        <strain evidence="1 2">DSM 44262</strain>
    </source>
</reference>
<protein>
    <submittedName>
        <fullName evidence="1">HEAT repeat domain-containing protein</fullName>
    </submittedName>
</protein>
<dbReference type="AlphaFoldDB" id="A0A229S7P5"/>
<proteinExistence type="predicted"/>
<dbReference type="OrthoDB" id="292843at2"/>
<keyword evidence="2" id="KW-1185">Reference proteome</keyword>
<dbReference type="Proteomes" id="UP000215563">
    <property type="component" value="Unassembled WGS sequence"/>
</dbReference>
<dbReference type="Pfam" id="PF13646">
    <property type="entry name" value="HEAT_2"/>
    <property type="match status" value="1"/>
</dbReference>
<gene>
    <name evidence="1" type="ORF">CFP75_01950</name>
</gene>
<sequence>MGEIIDGVDWSRLEHNYGSASDVPGLLRTCASPDAGAASEALSDLSNKLFHQGGWVCPAATAALPWLTDLAADPAVHYRHEVVELISQLAGEAVTVSQRFTDSGWWPALDSARPRLLALLDDPDAAVRRAAILLAAEGIRHPETVAVLRRRWTAEADPAIRIDLVLAVGAVLTWSQDEVLLERLQALLAGGDPQPGLAAVHALAASDPAVAVSNVDRLVSTVLRADTVVWRDSEWMGQTPEALVHRTGGLLLGDPDAATVFARGIARAGDTAKRVAALGHAQRVLSRWRTVTEDLLPVLASHLDDESPEARYRAAALLACLGDQAAPYAERLTARTTDHAVREKRSVTTVGDAAVWALARQRHPGCVQGLVKRLSGSRLGFRFAGAYFDSDIPLLEQPAISEVLIPLRGHADALLDAVVGRLAKARRDGVLASNLCQVIAVWGPPAAAALPVVTRFLEDEKVLPAAAKAIGAMGPAAVGAADALRRQVAEPAAAWALWRIGADPGRAVAALTEHVARPNVRHTTIALLADLGPSAASCVDDLRTLTVSADFWTRAEAAYVLARVTGDPTEPVAVLTDLAEPLANGDCVPARIAALRYLADLDATGDRVRELAQAIADSPRRIACSGGWRTFAEDEQVRISASALLADH</sequence>
<dbReference type="RefSeq" id="WP_020630096.1">
    <property type="nucleotide sequence ID" value="NZ_KB913032.1"/>
</dbReference>
<comment type="caution">
    <text evidence="1">The sequence shown here is derived from an EMBL/GenBank/DDBJ whole genome shotgun (WGS) entry which is preliminary data.</text>
</comment>
<name>A0A229S7P5_AMYAL</name>